<dbReference type="AlphaFoldDB" id="Q84MP6"/>
<proteinExistence type="predicted"/>
<sequence>MKYTPKYRENDGGEEKGEERTRASLLGFHDARCVGPLQRSPRNAAAEAWSVCHVIQGTRRFAEVDGLTTTVGRHCHLKELMVEAAIVLGKSATAPHHGMHEFANEVPCEAHRLCTAAACRWTWLEDMNSLPQAVFTTSRMKRSVRTFPEHGPGH</sequence>
<evidence type="ECO:0000313" key="3">
    <source>
        <dbReference type="Proteomes" id="UP000000763"/>
    </source>
</evidence>
<protein>
    <submittedName>
        <fullName evidence="2">Uncharacterized protein</fullName>
    </submittedName>
</protein>
<reference evidence="3" key="1">
    <citation type="journal article" date="2005" name="Nature">
        <title>The map-based sequence of the rice genome.</title>
        <authorList>
            <consortium name="International rice genome sequencing project (IRGSP)"/>
            <person name="Matsumoto T."/>
            <person name="Wu J."/>
            <person name="Kanamori H."/>
            <person name="Katayose Y."/>
            <person name="Fujisawa M."/>
            <person name="Namiki N."/>
            <person name="Mizuno H."/>
            <person name="Yamamoto K."/>
            <person name="Antonio B.A."/>
            <person name="Baba T."/>
            <person name="Sakata K."/>
            <person name="Nagamura Y."/>
            <person name="Aoki H."/>
            <person name="Arikawa K."/>
            <person name="Arita K."/>
            <person name="Bito T."/>
            <person name="Chiden Y."/>
            <person name="Fujitsuka N."/>
            <person name="Fukunaka R."/>
            <person name="Hamada M."/>
            <person name="Harada C."/>
            <person name="Hayashi A."/>
            <person name="Hijishita S."/>
            <person name="Honda M."/>
            <person name="Hosokawa S."/>
            <person name="Ichikawa Y."/>
            <person name="Idonuma A."/>
            <person name="Iijima M."/>
            <person name="Ikeda M."/>
            <person name="Ikeno M."/>
            <person name="Ito K."/>
            <person name="Ito S."/>
            <person name="Ito T."/>
            <person name="Ito Y."/>
            <person name="Ito Y."/>
            <person name="Iwabuchi A."/>
            <person name="Kamiya K."/>
            <person name="Karasawa W."/>
            <person name="Kurita K."/>
            <person name="Katagiri S."/>
            <person name="Kikuta A."/>
            <person name="Kobayashi H."/>
            <person name="Kobayashi N."/>
            <person name="Machita K."/>
            <person name="Maehara T."/>
            <person name="Masukawa M."/>
            <person name="Mizubayashi T."/>
            <person name="Mukai Y."/>
            <person name="Nagasaki H."/>
            <person name="Nagata Y."/>
            <person name="Naito S."/>
            <person name="Nakashima M."/>
            <person name="Nakama Y."/>
            <person name="Nakamichi Y."/>
            <person name="Nakamura M."/>
            <person name="Meguro A."/>
            <person name="Negishi M."/>
            <person name="Ohta I."/>
            <person name="Ohta T."/>
            <person name="Okamoto M."/>
            <person name="Ono N."/>
            <person name="Saji S."/>
            <person name="Sakaguchi M."/>
            <person name="Sakai K."/>
            <person name="Shibata M."/>
            <person name="Shimokawa T."/>
            <person name="Song J."/>
            <person name="Takazaki Y."/>
            <person name="Terasawa K."/>
            <person name="Tsugane M."/>
            <person name="Tsuji K."/>
            <person name="Ueda S."/>
            <person name="Waki K."/>
            <person name="Yamagata H."/>
            <person name="Yamamoto M."/>
            <person name="Yamamoto S."/>
            <person name="Yamane H."/>
            <person name="Yoshiki S."/>
            <person name="Yoshihara R."/>
            <person name="Yukawa K."/>
            <person name="Zhong H."/>
            <person name="Yano M."/>
            <person name="Yuan Q."/>
            <person name="Ouyang S."/>
            <person name="Liu J."/>
            <person name="Jones K.M."/>
            <person name="Gansberger K."/>
            <person name="Moffat K."/>
            <person name="Hill J."/>
            <person name="Bera J."/>
            <person name="Fadrosh D."/>
            <person name="Jin S."/>
            <person name="Johri S."/>
            <person name="Kim M."/>
            <person name="Overton L."/>
            <person name="Reardon M."/>
            <person name="Tsitrin T."/>
            <person name="Vuong H."/>
            <person name="Weaver B."/>
            <person name="Ciecko A."/>
            <person name="Tallon L."/>
            <person name="Jackson J."/>
            <person name="Pai G."/>
            <person name="Aken S.V."/>
            <person name="Utterback T."/>
            <person name="Reidmuller S."/>
            <person name="Feldblyum T."/>
            <person name="Hsiao J."/>
            <person name="Zismann V."/>
            <person name="Iobst S."/>
            <person name="de Vazeille A.R."/>
            <person name="Buell C.R."/>
            <person name="Ying K."/>
            <person name="Li Y."/>
            <person name="Lu T."/>
            <person name="Huang Y."/>
            <person name="Zhao Q."/>
            <person name="Feng Q."/>
            <person name="Zhang L."/>
            <person name="Zhu J."/>
            <person name="Weng Q."/>
            <person name="Mu J."/>
            <person name="Lu Y."/>
            <person name="Fan D."/>
            <person name="Liu Y."/>
            <person name="Guan J."/>
            <person name="Zhang Y."/>
            <person name="Yu S."/>
            <person name="Liu X."/>
            <person name="Zhang Y."/>
            <person name="Hong G."/>
            <person name="Han B."/>
            <person name="Choisne N."/>
            <person name="Demange N."/>
            <person name="Orjeda G."/>
            <person name="Samain S."/>
            <person name="Cattolico L."/>
            <person name="Pelletier E."/>
            <person name="Couloux A."/>
            <person name="Segurens B."/>
            <person name="Wincker P."/>
            <person name="D'Hont A."/>
            <person name="Scarpelli C."/>
            <person name="Weissenbach J."/>
            <person name="Salanoubat M."/>
            <person name="Quetier F."/>
            <person name="Yu Y."/>
            <person name="Kim H.R."/>
            <person name="Rambo T."/>
            <person name="Currie J."/>
            <person name="Collura K."/>
            <person name="Luo M."/>
            <person name="Yang T."/>
            <person name="Ammiraju J.S.S."/>
            <person name="Engler F."/>
            <person name="Soderlund C."/>
            <person name="Wing R.A."/>
            <person name="Palmer L.E."/>
            <person name="de la Bastide M."/>
            <person name="Spiegel L."/>
            <person name="Nascimento L."/>
            <person name="Zutavern T."/>
            <person name="O'Shaughnessy A."/>
            <person name="Dike S."/>
            <person name="Dedhia N."/>
            <person name="Preston R."/>
            <person name="Balija V."/>
            <person name="McCombie W.R."/>
            <person name="Chow T."/>
            <person name="Chen H."/>
            <person name="Chung M."/>
            <person name="Chen C."/>
            <person name="Shaw J."/>
            <person name="Wu H."/>
            <person name="Hsiao K."/>
            <person name="Chao Y."/>
            <person name="Chu M."/>
            <person name="Cheng C."/>
            <person name="Hour A."/>
            <person name="Lee P."/>
            <person name="Lin S."/>
            <person name="Lin Y."/>
            <person name="Liou J."/>
            <person name="Liu S."/>
            <person name="Hsing Y."/>
            <person name="Raghuvanshi S."/>
            <person name="Mohanty A."/>
            <person name="Bharti A.K."/>
            <person name="Gaur A."/>
            <person name="Gupta V."/>
            <person name="Kumar D."/>
            <person name="Ravi V."/>
            <person name="Vij S."/>
            <person name="Kapur A."/>
            <person name="Khurana P."/>
            <person name="Khurana P."/>
            <person name="Khurana J.P."/>
            <person name="Tyagi A.K."/>
            <person name="Gaikwad K."/>
            <person name="Singh A."/>
            <person name="Dalal V."/>
            <person name="Srivastava S."/>
            <person name="Dixit A."/>
            <person name="Pal A.K."/>
            <person name="Ghazi I.A."/>
            <person name="Yadav M."/>
            <person name="Pandit A."/>
            <person name="Bhargava A."/>
            <person name="Sureshbabu K."/>
            <person name="Batra K."/>
            <person name="Sharma T.R."/>
            <person name="Mohapatra T."/>
            <person name="Singh N.K."/>
            <person name="Messing J."/>
            <person name="Nelson A.B."/>
            <person name="Fuks G."/>
            <person name="Kavchok S."/>
            <person name="Keizer G."/>
            <person name="Linton E."/>
            <person name="Llaca V."/>
            <person name="Song R."/>
            <person name="Tanyolac B."/>
            <person name="Young S."/>
            <person name="Ho-Il K."/>
            <person name="Hahn J.H."/>
            <person name="Sangsakoo G."/>
            <person name="Vanavichit A."/>
            <person name="de Mattos Luiz.A.T."/>
            <person name="Zimmer P.D."/>
            <person name="Malone G."/>
            <person name="Dellagostin O."/>
            <person name="de Oliveira A.C."/>
            <person name="Bevan M."/>
            <person name="Bancroft I."/>
            <person name="Minx P."/>
            <person name="Cordum H."/>
            <person name="Wilson R."/>
            <person name="Cheng Z."/>
            <person name="Jin W."/>
            <person name="Jiang J."/>
            <person name="Leong S.A."/>
            <person name="Iwama H."/>
            <person name="Gojobori T."/>
            <person name="Itoh T."/>
            <person name="Niimura Y."/>
            <person name="Fujii Y."/>
            <person name="Habara T."/>
            <person name="Sakai H."/>
            <person name="Sato Y."/>
            <person name="Wilson G."/>
            <person name="Kumar K."/>
            <person name="McCouch S."/>
            <person name="Juretic N."/>
            <person name="Hoen D."/>
            <person name="Wright S."/>
            <person name="Bruskiewich R."/>
            <person name="Bureau T."/>
            <person name="Miyao A."/>
            <person name="Hirochika H."/>
            <person name="Nishikawa T."/>
            <person name="Kadowaki K."/>
            <person name="Sugiura M."/>
            <person name="Burr B."/>
            <person name="Sasaki T."/>
        </authorList>
    </citation>
    <scope>NUCLEOTIDE SEQUENCE [LARGE SCALE GENOMIC DNA]</scope>
    <source>
        <strain evidence="3">cv. Nipponbare</strain>
    </source>
</reference>
<dbReference type="Proteomes" id="UP000000763">
    <property type="component" value="Chromosome 3"/>
</dbReference>
<gene>
    <name evidence="2" type="primary">OSJNBb0036F07.18</name>
</gene>
<feature type="region of interest" description="Disordered" evidence="1">
    <location>
        <begin position="1"/>
        <end position="21"/>
    </location>
</feature>
<reference evidence="3" key="2">
    <citation type="journal article" date="2008" name="Nucleic Acids Res.">
        <title>The rice annotation project database (RAP-DB): 2008 update.</title>
        <authorList>
            <consortium name="The rice annotation project (RAP)"/>
        </authorList>
    </citation>
    <scope>GENOME REANNOTATION</scope>
    <source>
        <strain evidence="3">cv. Nipponbare</strain>
    </source>
</reference>
<evidence type="ECO:0000256" key="1">
    <source>
        <dbReference type="SAM" id="MobiDB-lite"/>
    </source>
</evidence>
<evidence type="ECO:0000313" key="2">
    <source>
        <dbReference type="EMBL" id="AAP12996.1"/>
    </source>
</evidence>
<dbReference type="EMBL" id="AC092558">
    <property type="protein sequence ID" value="AAP12996.1"/>
    <property type="molecule type" value="Genomic_DNA"/>
</dbReference>
<organism evidence="2 3">
    <name type="scientific">Oryza sativa subsp. japonica</name>
    <name type="common">Rice</name>
    <dbReference type="NCBI Taxonomy" id="39947"/>
    <lineage>
        <taxon>Eukaryota</taxon>
        <taxon>Viridiplantae</taxon>
        <taxon>Streptophyta</taxon>
        <taxon>Embryophyta</taxon>
        <taxon>Tracheophyta</taxon>
        <taxon>Spermatophyta</taxon>
        <taxon>Magnoliopsida</taxon>
        <taxon>Liliopsida</taxon>
        <taxon>Poales</taxon>
        <taxon>Poaceae</taxon>
        <taxon>BOP clade</taxon>
        <taxon>Oryzoideae</taxon>
        <taxon>Oryzeae</taxon>
        <taxon>Oryzinae</taxon>
        <taxon>Oryza</taxon>
        <taxon>Oryza sativa</taxon>
    </lineage>
</organism>
<accession>Q84MP6</accession>
<name>Q84MP6_ORYSJ</name>